<dbReference type="EMBL" id="JAUJFI010000042">
    <property type="protein sequence ID" value="MDQ2103239.1"/>
    <property type="molecule type" value="Genomic_DNA"/>
</dbReference>
<dbReference type="InterPro" id="IPR047217">
    <property type="entry name" value="S49_SppA_67K_type_N"/>
</dbReference>
<dbReference type="NCBIfam" id="TIGR00705">
    <property type="entry name" value="SppA_67K"/>
    <property type="match status" value="1"/>
</dbReference>
<name>A0ABU0WJX6_9PROT</name>
<protein>
    <submittedName>
        <fullName evidence="8">Signal peptide peptidase SppA</fullName>
    </submittedName>
</protein>
<dbReference type="CDD" id="cd07018">
    <property type="entry name" value="S49_SppA_67K_type"/>
    <property type="match status" value="1"/>
</dbReference>
<keyword evidence="9" id="KW-1185">Reference proteome</keyword>
<dbReference type="InterPro" id="IPR004635">
    <property type="entry name" value="Pept_S49_SppA"/>
</dbReference>
<evidence type="ECO:0000256" key="3">
    <source>
        <dbReference type="ARBA" id="ARBA00022670"/>
    </source>
</evidence>
<evidence type="ECO:0000259" key="7">
    <source>
        <dbReference type="Pfam" id="PF01343"/>
    </source>
</evidence>
<dbReference type="CDD" id="cd07023">
    <property type="entry name" value="S49_Sppa_N_C"/>
    <property type="match status" value="1"/>
</dbReference>
<dbReference type="PIRSF" id="PIRSF001217">
    <property type="entry name" value="Protease_4_SppA"/>
    <property type="match status" value="1"/>
</dbReference>
<proteinExistence type="inferred from homology"/>
<keyword evidence="3" id="KW-0645">Protease</keyword>
<dbReference type="RefSeq" id="WP_306706029.1">
    <property type="nucleotide sequence ID" value="NZ_JAUJFI010000042.1"/>
</dbReference>
<feature type="domain" description="Peptidase S49" evidence="7">
    <location>
        <begin position="364"/>
        <end position="515"/>
    </location>
</feature>
<dbReference type="Proteomes" id="UP001227317">
    <property type="component" value="Unassembled WGS sequence"/>
</dbReference>
<evidence type="ECO:0000256" key="4">
    <source>
        <dbReference type="ARBA" id="ARBA00022801"/>
    </source>
</evidence>
<dbReference type="SUPFAM" id="SSF52096">
    <property type="entry name" value="ClpP/crotonase"/>
    <property type="match status" value="2"/>
</dbReference>
<keyword evidence="5" id="KW-0720">Serine protease</keyword>
<dbReference type="Gene3D" id="3.90.226.10">
    <property type="entry name" value="2-enoyl-CoA Hydratase, Chain A, domain 1"/>
    <property type="match status" value="2"/>
</dbReference>
<dbReference type="InterPro" id="IPR004634">
    <property type="entry name" value="Pept_S49_pIV"/>
</dbReference>
<dbReference type="NCBIfam" id="TIGR00706">
    <property type="entry name" value="SppA_dom"/>
    <property type="match status" value="1"/>
</dbReference>
<evidence type="ECO:0000256" key="2">
    <source>
        <dbReference type="ARBA" id="ARBA00008683"/>
    </source>
</evidence>
<dbReference type="InterPro" id="IPR047272">
    <property type="entry name" value="S49_SppA_C"/>
</dbReference>
<dbReference type="InterPro" id="IPR029045">
    <property type="entry name" value="ClpP/crotonase-like_dom_sf"/>
</dbReference>
<evidence type="ECO:0000256" key="6">
    <source>
        <dbReference type="ARBA" id="ARBA00023136"/>
    </source>
</evidence>
<dbReference type="InterPro" id="IPR002142">
    <property type="entry name" value="Peptidase_S49"/>
</dbReference>
<evidence type="ECO:0000256" key="1">
    <source>
        <dbReference type="ARBA" id="ARBA00004370"/>
    </source>
</evidence>
<keyword evidence="4" id="KW-0378">Hydrolase</keyword>
<comment type="subcellular location">
    <subcellularLocation>
        <location evidence="1">Membrane</location>
    </subcellularLocation>
</comment>
<feature type="domain" description="Peptidase S49" evidence="7">
    <location>
        <begin position="133"/>
        <end position="264"/>
    </location>
</feature>
<organism evidence="8 9">
    <name type="scientific">Azospirillum isscasi</name>
    <dbReference type="NCBI Taxonomy" id="3053926"/>
    <lineage>
        <taxon>Bacteria</taxon>
        <taxon>Pseudomonadati</taxon>
        <taxon>Pseudomonadota</taxon>
        <taxon>Alphaproteobacteria</taxon>
        <taxon>Rhodospirillales</taxon>
        <taxon>Azospirillaceae</taxon>
        <taxon>Azospirillum</taxon>
    </lineage>
</organism>
<evidence type="ECO:0000313" key="8">
    <source>
        <dbReference type="EMBL" id="MDQ2103239.1"/>
    </source>
</evidence>
<evidence type="ECO:0000313" key="9">
    <source>
        <dbReference type="Proteomes" id="UP001227317"/>
    </source>
</evidence>
<accession>A0ABU0WJX6</accession>
<sequence>MLRFLRFFVRLFALIGFLVVAAMVTGIVLAVRHEPAQPDNVVLELDLRDPLAEGSVDRLGSLLGHETTFQEVLDALERGRDDPRVKGVLARFGGDGASFAQVQELRAAVERFRASGRFAIAFAESYGDTGAGNRSYLLASAFDEVWMQPLGLLGLTGLSAQIPFARGALDKLDVQPQLLQREEYKSLADSVMRSDFTPAHREMMESLLGDLTGQIVDGVAASRRLPPAAVKAAMDRAPLLDREAMEARLIDRLGYADEAREEALRRAGAGPGADTMEVADYLAIAGRPNRGGPTVALIHATGTITGGDSGKPGLGEVTAGSETIVEAIEDAVDDPDVKAILFRIDSGGGSVTASETIRRALVKARQSGKPVIASMGGTAASGGYWIALAADRIVASPATVTGSIGVVAGKMSVAGLSERLGVHWGILDTAANAGLWSPFRPFGPAGEERLNAIIDSSYATFLARVAEARHLTPEQARAAAKGRVWTGAQARDLGLIDELGGITTALTLARQAAKLDPDAPVTLTPYPRPKPVLRELLDLASGKGDLVEAAAVLAGLRPALAELAPLVNAARGGAVEARMPPLGIGR</sequence>
<gene>
    <name evidence="8" type="primary">sppA</name>
    <name evidence="8" type="ORF">QSG27_11105</name>
</gene>
<comment type="similarity">
    <text evidence="2">Belongs to the peptidase S49 family.</text>
</comment>
<keyword evidence="6" id="KW-0472">Membrane</keyword>
<dbReference type="Pfam" id="PF01343">
    <property type="entry name" value="Peptidase_S49"/>
    <property type="match status" value="2"/>
</dbReference>
<dbReference type="Gene3D" id="6.20.330.10">
    <property type="match status" value="1"/>
</dbReference>
<evidence type="ECO:0000256" key="5">
    <source>
        <dbReference type="ARBA" id="ARBA00022825"/>
    </source>
</evidence>
<comment type="caution">
    <text evidence="8">The sequence shown here is derived from an EMBL/GenBank/DDBJ whole genome shotgun (WGS) entry which is preliminary data.</text>
</comment>
<dbReference type="PANTHER" id="PTHR33209">
    <property type="entry name" value="PROTEASE 4"/>
    <property type="match status" value="1"/>
</dbReference>
<reference evidence="8 9" key="1">
    <citation type="submission" date="2023-06" db="EMBL/GenBank/DDBJ databases">
        <title>Azospirillum isscasensis sp.nov, a bacterium isolated from rhizosphere soil of rice.</title>
        <authorList>
            <person name="Wang H."/>
        </authorList>
    </citation>
    <scope>NUCLEOTIDE SEQUENCE [LARGE SCALE GENOMIC DNA]</scope>
    <source>
        <strain evidence="8 9">C340-1</strain>
    </source>
</reference>
<dbReference type="PANTHER" id="PTHR33209:SF1">
    <property type="entry name" value="PEPTIDASE S49 DOMAIN-CONTAINING PROTEIN"/>
    <property type="match status" value="1"/>
</dbReference>